<reference evidence="1 2" key="1">
    <citation type="journal article" date="2015" name="Nature">
        <title>rRNA introns, odd ribosomes, and small enigmatic genomes across a large radiation of phyla.</title>
        <authorList>
            <person name="Brown C.T."/>
            <person name="Hug L.A."/>
            <person name="Thomas B.C."/>
            <person name="Sharon I."/>
            <person name="Castelle C.J."/>
            <person name="Singh A."/>
            <person name="Wilkins M.J."/>
            <person name="Williams K.H."/>
            <person name="Banfield J.F."/>
        </authorList>
    </citation>
    <scope>NUCLEOTIDE SEQUENCE [LARGE SCALE GENOMIC DNA]</scope>
</reference>
<dbReference type="EMBL" id="LCQD01000011">
    <property type="protein sequence ID" value="KKW12587.1"/>
    <property type="molecule type" value="Genomic_DNA"/>
</dbReference>
<protein>
    <submittedName>
        <fullName evidence="1">Uncharacterized protein</fullName>
    </submittedName>
</protein>
<comment type="caution">
    <text evidence="1">The sequence shown here is derived from an EMBL/GenBank/DDBJ whole genome shotgun (WGS) entry which is preliminary data.</text>
</comment>
<accession>A0A0G1YC87</accession>
<evidence type="ECO:0000313" key="2">
    <source>
        <dbReference type="Proteomes" id="UP000034588"/>
    </source>
</evidence>
<evidence type="ECO:0000313" key="1">
    <source>
        <dbReference type="EMBL" id="KKW12587.1"/>
    </source>
</evidence>
<organism evidence="1 2">
    <name type="scientific">Candidatus Gottesmanbacteria bacterium GW2011_GWB1_49_7</name>
    <dbReference type="NCBI Taxonomy" id="1618448"/>
    <lineage>
        <taxon>Bacteria</taxon>
        <taxon>Candidatus Gottesmaniibacteriota</taxon>
    </lineage>
</organism>
<name>A0A0G1YC87_9BACT</name>
<proteinExistence type="predicted"/>
<gene>
    <name evidence="1" type="ORF">UY48_C0011G0034</name>
</gene>
<dbReference type="Proteomes" id="UP000034588">
    <property type="component" value="Unassembled WGS sequence"/>
</dbReference>
<sequence length="47" mass="5495">MCKKCEEMRTAFQATEDITDRQVLWTAFDAQRQECEKAAKKAEKKAK</sequence>
<dbReference type="AlphaFoldDB" id="A0A0G1YC87"/>